<dbReference type="Gene3D" id="3.80.10.10">
    <property type="entry name" value="Ribonuclease Inhibitor"/>
    <property type="match status" value="1"/>
</dbReference>
<name>A0A835SZF4_CHLIN</name>
<evidence type="ECO:0000256" key="2">
    <source>
        <dbReference type="SAM" id="MobiDB-lite"/>
    </source>
</evidence>
<dbReference type="OrthoDB" id="548090at2759"/>
<comment type="subcellular location">
    <subcellularLocation>
        <location evidence="1">Cytoplasm</location>
        <location evidence="1">Cytoskeleton</location>
        <location evidence="1">Cilium axoneme</location>
    </subcellularLocation>
</comment>
<dbReference type="InterPro" id="IPR032675">
    <property type="entry name" value="LRR_dom_sf"/>
</dbReference>
<dbReference type="EMBL" id="JAEHOC010000033">
    <property type="protein sequence ID" value="KAG2428721.1"/>
    <property type="molecule type" value="Genomic_DNA"/>
</dbReference>
<dbReference type="SUPFAM" id="SSF52047">
    <property type="entry name" value="RNI-like"/>
    <property type="match status" value="1"/>
</dbReference>
<protein>
    <submittedName>
        <fullName evidence="3">Uncharacterized protein</fullName>
    </submittedName>
</protein>
<keyword evidence="4" id="KW-1185">Reference proteome</keyword>
<dbReference type="AlphaFoldDB" id="A0A835SZF4"/>
<evidence type="ECO:0000256" key="1">
    <source>
        <dbReference type="ARBA" id="ARBA00004430"/>
    </source>
</evidence>
<accession>A0A835SZF4</accession>
<proteinExistence type="predicted"/>
<feature type="compositionally biased region" description="Low complexity" evidence="2">
    <location>
        <begin position="378"/>
        <end position="400"/>
    </location>
</feature>
<feature type="compositionally biased region" description="Pro residues" evidence="2">
    <location>
        <begin position="591"/>
        <end position="604"/>
    </location>
</feature>
<dbReference type="GO" id="GO:0005930">
    <property type="term" value="C:axoneme"/>
    <property type="evidence" value="ECO:0007669"/>
    <property type="project" value="UniProtKB-SubCell"/>
</dbReference>
<sequence length="632" mass="65555">MDDEAVCRAVEKWTVWAGSQPPANLCKVAALRLDWPRADGPLLTAPLAACIALWFPALKELSFEGCHLSALPENDPAQLTAIVSGGLARLPHLVKLTLPSWSLIGALGTGQQRRAAAAAAAAAGPAGGGGSQAIGGGGGGWLSGLQELEISSDDHEPVTDEIAAGVTSLRSLRVLRLSKDTAHDDCDLATSLVNLFIHVPPSLATLSILRSASCFGPLDTGMEATFEAGRLTEAAFVMDDVDHFPSLPMRHLGEVASGLLLPYLRAKRMKLPRLVVRRLMLLPGDSSASRHQATDEHLSAVKDLVQRCRTVEVREVAMSTDTHLPAELQQTAELLGQPQALRLVTVQLYPLVVPVLQRATPAVGQEVTGQGCSVVASGAGAAPSDGSSAQQQQQQQQQPAAVPPLAPSLPSPQLMVARAVQRLLARARVPAPAAGEPTPSSGVAQLLVLQGPLVAGLAQAPELVDGWVKWLAKAAAGPGAPWRWCYQLAPRALGGPALLLQAVGKAGAAVALHAAVQSVEPGAQLEAAWVAAEQYPGCPGCLQLPAPLLWCIQQDLDEIWTGPESGGNGGASPASGGCQPAARGGTFSGVAPPPSAPSGPPPPSLQEQARWLQQLGKVLEEELPGCKAFRVS</sequence>
<evidence type="ECO:0000313" key="3">
    <source>
        <dbReference type="EMBL" id="KAG2428721.1"/>
    </source>
</evidence>
<dbReference type="Proteomes" id="UP000650467">
    <property type="component" value="Unassembled WGS sequence"/>
</dbReference>
<gene>
    <name evidence="3" type="ORF">HXX76_011425</name>
</gene>
<feature type="region of interest" description="Disordered" evidence="2">
    <location>
        <begin position="561"/>
        <end position="607"/>
    </location>
</feature>
<reference evidence="3" key="1">
    <citation type="journal article" date="2020" name="bioRxiv">
        <title>Comparative genomics of Chlamydomonas.</title>
        <authorList>
            <person name="Craig R.J."/>
            <person name="Hasan A.R."/>
            <person name="Ness R.W."/>
            <person name="Keightley P.D."/>
        </authorList>
    </citation>
    <scope>NUCLEOTIDE SEQUENCE</scope>
    <source>
        <strain evidence="3">SAG 7.73</strain>
    </source>
</reference>
<comment type="caution">
    <text evidence="3">The sequence shown here is derived from an EMBL/GenBank/DDBJ whole genome shotgun (WGS) entry which is preliminary data.</text>
</comment>
<organism evidence="3 4">
    <name type="scientific">Chlamydomonas incerta</name>
    <dbReference type="NCBI Taxonomy" id="51695"/>
    <lineage>
        <taxon>Eukaryota</taxon>
        <taxon>Viridiplantae</taxon>
        <taxon>Chlorophyta</taxon>
        <taxon>core chlorophytes</taxon>
        <taxon>Chlorophyceae</taxon>
        <taxon>CS clade</taxon>
        <taxon>Chlamydomonadales</taxon>
        <taxon>Chlamydomonadaceae</taxon>
        <taxon>Chlamydomonas</taxon>
    </lineage>
</organism>
<feature type="region of interest" description="Disordered" evidence="2">
    <location>
        <begin position="378"/>
        <end position="407"/>
    </location>
</feature>
<evidence type="ECO:0000313" key="4">
    <source>
        <dbReference type="Proteomes" id="UP000650467"/>
    </source>
</evidence>